<feature type="domain" description="Smf/DprA SLOG" evidence="2">
    <location>
        <begin position="73"/>
        <end position="293"/>
    </location>
</feature>
<name>A0ABS7RL58_9ACTN</name>
<protein>
    <submittedName>
        <fullName evidence="3">DNA-processing protein DprA</fullName>
    </submittedName>
</protein>
<evidence type="ECO:0000256" key="1">
    <source>
        <dbReference type="ARBA" id="ARBA00006525"/>
    </source>
</evidence>
<gene>
    <name evidence="3" type="primary">dprA</name>
    <name evidence="3" type="ORF">K1X13_13180</name>
</gene>
<comment type="similarity">
    <text evidence="1">Belongs to the DprA/Smf family.</text>
</comment>
<dbReference type="SUPFAM" id="SSF102405">
    <property type="entry name" value="MCP/YpsA-like"/>
    <property type="match status" value="1"/>
</dbReference>
<reference evidence="3 4" key="1">
    <citation type="submission" date="2021-08" db="EMBL/GenBank/DDBJ databases">
        <title>Nocardioides bacterium WL0053 sp. nov., isolated from the sediment.</title>
        <authorList>
            <person name="Wang L."/>
            <person name="Zhang D."/>
            <person name="Zhang A."/>
        </authorList>
    </citation>
    <scope>NUCLEOTIDE SEQUENCE [LARGE SCALE GENOMIC DNA]</scope>
    <source>
        <strain evidence="3 4">WL0053</strain>
    </source>
</reference>
<organism evidence="3 4">
    <name type="scientific">Nocardioides jiangsuensis</name>
    <dbReference type="NCBI Taxonomy" id="2866161"/>
    <lineage>
        <taxon>Bacteria</taxon>
        <taxon>Bacillati</taxon>
        <taxon>Actinomycetota</taxon>
        <taxon>Actinomycetes</taxon>
        <taxon>Propionibacteriales</taxon>
        <taxon>Nocardioidaceae</taxon>
        <taxon>Nocardioides</taxon>
    </lineage>
</organism>
<dbReference type="PANTHER" id="PTHR43022:SF1">
    <property type="entry name" value="PROTEIN SMF"/>
    <property type="match status" value="1"/>
</dbReference>
<evidence type="ECO:0000259" key="2">
    <source>
        <dbReference type="Pfam" id="PF02481"/>
    </source>
</evidence>
<dbReference type="Proteomes" id="UP000754710">
    <property type="component" value="Unassembled WGS sequence"/>
</dbReference>
<dbReference type="PANTHER" id="PTHR43022">
    <property type="entry name" value="PROTEIN SMF"/>
    <property type="match status" value="1"/>
</dbReference>
<dbReference type="Pfam" id="PF02481">
    <property type="entry name" value="DNA_processg_A"/>
    <property type="match status" value="1"/>
</dbReference>
<dbReference type="Gene3D" id="3.40.50.450">
    <property type="match status" value="1"/>
</dbReference>
<dbReference type="InterPro" id="IPR057666">
    <property type="entry name" value="DrpA_SLOG"/>
</dbReference>
<accession>A0ABS7RL58</accession>
<dbReference type="RefSeq" id="WP_221025486.1">
    <property type="nucleotide sequence ID" value="NZ_JAIEZQ010000002.1"/>
</dbReference>
<sequence length="371" mass="38852">MSERVARAALTRLSEPGDLRLATLVARLGANEVYALLRDEQDVAGVYTDVAARLRGLDPERELDDAARKGIRFVCPEDDEWPAALDDLDRCETLQSRGGAPLGLWVRGGARLDQMSRSAAAVVGSRSATTYGAGVAGDVAAHLAGHGVTVVSGAAYGIDVAAHRGALAARGPTLAVLACGVDRAYPAAHTTLLDYIAERGLVVSELPPGCSPTRLRFLSRNRVIAALAQGTVVVEAAVRSGALNTANWAARLNRVVMGVPGPVTSAPSEGVHQLIRTRDAALVTSGADVLELLAPAGSFLAPEARGPETVRDRLPERDRQVLEAVPVSQGASADSIARTAGIATREVAPALDRLRGVGLVERSGEVWRLLR</sequence>
<evidence type="ECO:0000313" key="4">
    <source>
        <dbReference type="Proteomes" id="UP000754710"/>
    </source>
</evidence>
<keyword evidence="4" id="KW-1185">Reference proteome</keyword>
<dbReference type="NCBIfam" id="TIGR00732">
    <property type="entry name" value="dprA"/>
    <property type="match status" value="1"/>
</dbReference>
<dbReference type="EMBL" id="JAIEZQ010000002">
    <property type="protein sequence ID" value="MBY9075778.1"/>
    <property type="molecule type" value="Genomic_DNA"/>
</dbReference>
<comment type="caution">
    <text evidence="3">The sequence shown here is derived from an EMBL/GenBank/DDBJ whole genome shotgun (WGS) entry which is preliminary data.</text>
</comment>
<evidence type="ECO:0000313" key="3">
    <source>
        <dbReference type="EMBL" id="MBY9075778.1"/>
    </source>
</evidence>
<dbReference type="InterPro" id="IPR003488">
    <property type="entry name" value="DprA"/>
</dbReference>
<proteinExistence type="inferred from homology"/>